<dbReference type="PANTHER" id="PTHR43313">
    <property type="entry name" value="SHORT-CHAIN DEHYDROGENASE/REDUCTASE FAMILY 9C"/>
    <property type="match status" value="1"/>
</dbReference>
<dbReference type="PRINTS" id="PR00080">
    <property type="entry name" value="SDRFAMILY"/>
</dbReference>
<feature type="domain" description="Ketoreductase" evidence="4">
    <location>
        <begin position="63"/>
        <end position="269"/>
    </location>
</feature>
<sequence>MAFMRNHLLMLLVQAVMTLLSAVLRVVDYLSFAGNHLIQSALSSLPKGKPPFPIILPAPGFHPALFITGTSSGIGRDLALALAGHGYTVLAGVRRTEDGDQLREQFTTESQRGKYRDASLAWDTSPSSRASVGPGRIVPLLIDVTSDASMNAACRQVHSIIQEYDVPLVGLINNAGVSGSAPMEIASPGFVNEIFAVNYHGPVKLTQRLLPTLRQNRGRIINISSVASWMPGAGFGAYCASKAALRATTLSWRLEIAKFGVSMSIIEPGRVQTALWGKLAHQLHFHQTRLDSLQATIPSHTRTSPPPPSEIPLPWWNGPGAAATLIDNESHTTALNGYPAARGGTHRRPSSAGPDPLAASLVNGDGDAPTTSTSSSSVIASGPNAPLDPTRAKELYRPIYQQIQDTSQMAPLLYFPTAHCIDAVVHALTASFPKVTYRVGWDARLASIALTFLGEPFVEWVFRLANAA</sequence>
<dbReference type="Pfam" id="PF00106">
    <property type="entry name" value="adh_short"/>
    <property type="match status" value="1"/>
</dbReference>
<evidence type="ECO:0000256" key="1">
    <source>
        <dbReference type="RuleBase" id="RU000363"/>
    </source>
</evidence>
<dbReference type="SUPFAM" id="SSF51735">
    <property type="entry name" value="NAD(P)-binding Rossmann-fold domains"/>
    <property type="match status" value="1"/>
</dbReference>
<protein>
    <recommendedName>
        <fullName evidence="4">Ketoreductase domain-containing protein</fullName>
    </recommendedName>
</protein>
<proteinExistence type="inferred from homology"/>
<feature type="signal peptide" evidence="3">
    <location>
        <begin position="1"/>
        <end position="18"/>
    </location>
</feature>
<gene>
    <name evidence="5" type="ORF">BJ085DRAFT_36378</name>
</gene>
<accession>A0A4P9ZZ28</accession>
<evidence type="ECO:0000256" key="3">
    <source>
        <dbReference type="SAM" id="SignalP"/>
    </source>
</evidence>
<dbReference type="PANTHER" id="PTHR43313:SF1">
    <property type="entry name" value="3BETA-HYDROXYSTEROID DEHYDROGENASE DHS-16"/>
    <property type="match status" value="1"/>
</dbReference>
<keyword evidence="6" id="KW-1185">Reference proteome</keyword>
<dbReference type="InterPro" id="IPR002347">
    <property type="entry name" value="SDR_fam"/>
</dbReference>
<dbReference type="GO" id="GO:0016491">
    <property type="term" value="F:oxidoreductase activity"/>
    <property type="evidence" value="ECO:0007669"/>
    <property type="project" value="TreeGrafter"/>
</dbReference>
<keyword evidence="3" id="KW-0732">Signal</keyword>
<dbReference type="InterPro" id="IPR036291">
    <property type="entry name" value="NAD(P)-bd_dom_sf"/>
</dbReference>
<name>A0A4P9ZZ28_9FUNG</name>
<dbReference type="EMBL" id="ML002307">
    <property type="protein sequence ID" value="RKP39014.1"/>
    <property type="molecule type" value="Genomic_DNA"/>
</dbReference>
<feature type="chain" id="PRO_5020848240" description="Ketoreductase domain-containing protein" evidence="3">
    <location>
        <begin position="19"/>
        <end position="468"/>
    </location>
</feature>
<organism evidence="5 6">
    <name type="scientific">Dimargaris cristalligena</name>
    <dbReference type="NCBI Taxonomy" id="215637"/>
    <lineage>
        <taxon>Eukaryota</taxon>
        <taxon>Fungi</taxon>
        <taxon>Fungi incertae sedis</taxon>
        <taxon>Zoopagomycota</taxon>
        <taxon>Kickxellomycotina</taxon>
        <taxon>Dimargaritomycetes</taxon>
        <taxon>Dimargaritales</taxon>
        <taxon>Dimargaritaceae</taxon>
        <taxon>Dimargaris</taxon>
    </lineage>
</organism>
<dbReference type="STRING" id="215637.A0A4P9ZZ28"/>
<dbReference type="Proteomes" id="UP000268162">
    <property type="component" value="Unassembled WGS sequence"/>
</dbReference>
<dbReference type="SMART" id="SM00822">
    <property type="entry name" value="PKS_KR"/>
    <property type="match status" value="1"/>
</dbReference>
<evidence type="ECO:0000259" key="4">
    <source>
        <dbReference type="SMART" id="SM00822"/>
    </source>
</evidence>
<dbReference type="GO" id="GO:0008202">
    <property type="term" value="P:steroid metabolic process"/>
    <property type="evidence" value="ECO:0007669"/>
    <property type="project" value="TreeGrafter"/>
</dbReference>
<comment type="similarity">
    <text evidence="1">Belongs to the short-chain dehydrogenases/reductases (SDR) family.</text>
</comment>
<feature type="region of interest" description="Disordered" evidence="2">
    <location>
        <begin position="334"/>
        <end position="387"/>
    </location>
</feature>
<evidence type="ECO:0000313" key="6">
    <source>
        <dbReference type="Proteomes" id="UP000268162"/>
    </source>
</evidence>
<dbReference type="Gene3D" id="3.40.50.720">
    <property type="entry name" value="NAD(P)-binding Rossmann-like Domain"/>
    <property type="match status" value="1"/>
</dbReference>
<dbReference type="InterPro" id="IPR057326">
    <property type="entry name" value="KR_dom"/>
</dbReference>
<dbReference type="AlphaFoldDB" id="A0A4P9ZZ28"/>
<dbReference type="PRINTS" id="PR00081">
    <property type="entry name" value="GDHRDH"/>
</dbReference>
<evidence type="ECO:0000313" key="5">
    <source>
        <dbReference type="EMBL" id="RKP39014.1"/>
    </source>
</evidence>
<evidence type="ECO:0000256" key="2">
    <source>
        <dbReference type="SAM" id="MobiDB-lite"/>
    </source>
</evidence>
<reference evidence="6" key="1">
    <citation type="journal article" date="2018" name="Nat. Microbiol.">
        <title>Leveraging single-cell genomics to expand the fungal tree of life.</title>
        <authorList>
            <person name="Ahrendt S.R."/>
            <person name="Quandt C.A."/>
            <person name="Ciobanu D."/>
            <person name="Clum A."/>
            <person name="Salamov A."/>
            <person name="Andreopoulos B."/>
            <person name="Cheng J.F."/>
            <person name="Woyke T."/>
            <person name="Pelin A."/>
            <person name="Henrissat B."/>
            <person name="Reynolds N.K."/>
            <person name="Benny G.L."/>
            <person name="Smith M.E."/>
            <person name="James T.Y."/>
            <person name="Grigoriev I.V."/>
        </authorList>
    </citation>
    <scope>NUCLEOTIDE SEQUENCE [LARGE SCALE GENOMIC DNA]</scope>
    <source>
        <strain evidence="6">RSA 468</strain>
    </source>
</reference>